<dbReference type="Pfam" id="PF12690">
    <property type="entry name" value="BsuPI"/>
    <property type="match status" value="1"/>
</dbReference>
<evidence type="ECO:0000313" key="3">
    <source>
        <dbReference type="Proteomes" id="UP000310541"/>
    </source>
</evidence>
<dbReference type="PROSITE" id="PS51257">
    <property type="entry name" value="PROKAR_LIPOPROTEIN"/>
    <property type="match status" value="1"/>
</dbReference>
<dbReference type="InterPro" id="IPR038144">
    <property type="entry name" value="IPI"/>
</dbReference>
<feature type="domain" description="Intracellular proteinase inhibitor BsuPI" evidence="1">
    <location>
        <begin position="54"/>
        <end position="143"/>
    </location>
</feature>
<dbReference type="Gene3D" id="2.60.40.2360">
    <property type="entry name" value="Intracellular proteinase inhibitor BsuPI"/>
    <property type="match status" value="1"/>
</dbReference>
<gene>
    <name evidence="2" type="ORF">FBF83_16375</name>
</gene>
<comment type="caution">
    <text evidence="2">The sequence shown here is derived from an EMBL/GenBank/DDBJ whole genome shotgun (WGS) entry which is preliminary data.</text>
</comment>
<name>A0A4U1MEH9_9BACL</name>
<dbReference type="InterPro" id="IPR020481">
    <property type="entry name" value="Intracell_prot_inh_BsuPI"/>
</dbReference>
<evidence type="ECO:0000259" key="1">
    <source>
        <dbReference type="Pfam" id="PF12690"/>
    </source>
</evidence>
<accession>A0A4U1MEH9</accession>
<protein>
    <submittedName>
        <fullName evidence="2">Proteinase inhibitor</fullName>
    </submittedName>
</protein>
<dbReference type="RefSeq" id="WP_136948220.1">
    <property type="nucleotide sequence ID" value="NZ_SWFM01000005.1"/>
</dbReference>
<reference evidence="2 3" key="1">
    <citation type="submission" date="2019-04" db="EMBL/GenBank/DDBJ databases">
        <title>Genome sequence of Bacillus hwajinpoensis strain Y2.</title>
        <authorList>
            <person name="Fair J.L."/>
            <person name="Maclea K.S."/>
        </authorList>
    </citation>
    <scope>NUCLEOTIDE SEQUENCE [LARGE SCALE GENOMIC DNA]</scope>
    <source>
        <strain evidence="2 3">Y2</strain>
    </source>
</reference>
<dbReference type="Proteomes" id="UP000310541">
    <property type="component" value="Unassembled WGS sequence"/>
</dbReference>
<dbReference type="EMBL" id="SWFM01000005">
    <property type="protein sequence ID" value="TKD68775.1"/>
    <property type="molecule type" value="Genomic_DNA"/>
</dbReference>
<organism evidence="2 3">
    <name type="scientific">Guptibacillus hwajinpoensis</name>
    <dbReference type="NCBI Taxonomy" id="208199"/>
    <lineage>
        <taxon>Bacteria</taxon>
        <taxon>Bacillati</taxon>
        <taxon>Bacillota</taxon>
        <taxon>Bacilli</taxon>
        <taxon>Bacillales</taxon>
        <taxon>Guptibacillaceae</taxon>
        <taxon>Guptibacillus</taxon>
    </lineage>
</organism>
<proteinExistence type="predicted"/>
<sequence length="157" mass="17557">MLKYFTVGTMVLLMLSGCGEENSSMNTNSNTSEQVSGSSGIVAGSMEPSLTLETKENGKVTFQYTIQNQTEQVQTITFPSSQKYEYKLYNEKGAHLKTYSADKSFVKQEEVLKVKQAEILEYPITIDQLSPGTYKLDVWLATEGKGDYKTTIDFTIE</sequence>
<dbReference type="AlphaFoldDB" id="A0A4U1MEH9"/>
<dbReference type="OrthoDB" id="2453194at2"/>
<evidence type="ECO:0000313" key="2">
    <source>
        <dbReference type="EMBL" id="TKD68775.1"/>
    </source>
</evidence>